<keyword evidence="6" id="KW-1185">Reference proteome</keyword>
<proteinExistence type="inferred from homology"/>
<dbReference type="NCBIfam" id="TIGR00231">
    <property type="entry name" value="small_GTP"/>
    <property type="match status" value="1"/>
</dbReference>
<reference evidence="5 6" key="1">
    <citation type="journal article" date="2020" name="bioRxiv">
        <title>Sequence and annotation of 42 cannabis genomes reveals extensive copy number variation in cannabinoid synthesis and pathogen resistance genes.</title>
        <authorList>
            <person name="Mckernan K.J."/>
            <person name="Helbert Y."/>
            <person name="Kane L.T."/>
            <person name="Ebling H."/>
            <person name="Zhang L."/>
            <person name="Liu B."/>
            <person name="Eaton Z."/>
            <person name="Mclaughlin S."/>
            <person name="Kingan S."/>
            <person name="Baybayan P."/>
            <person name="Concepcion G."/>
            <person name="Jordan M."/>
            <person name="Riva A."/>
            <person name="Barbazuk W."/>
            <person name="Harkins T."/>
        </authorList>
    </citation>
    <scope>NUCLEOTIDE SEQUENCE [LARGE SCALE GENOMIC DNA]</scope>
    <source>
        <strain evidence="6">cv. Jamaican Lion 4</strain>
        <tissue evidence="5">Leaf</tissue>
    </source>
</reference>
<dbReference type="PROSITE" id="PS51421">
    <property type="entry name" value="RAS"/>
    <property type="match status" value="1"/>
</dbReference>
<keyword evidence="3" id="KW-0342">GTP-binding</keyword>
<dbReference type="SUPFAM" id="SSF52540">
    <property type="entry name" value="P-loop containing nucleoside triphosphate hydrolases"/>
    <property type="match status" value="1"/>
</dbReference>
<keyword evidence="2" id="KW-0547">Nucleotide-binding</keyword>
<keyword evidence="4" id="KW-0449">Lipoprotein</keyword>
<accession>A0A7J6EY64</accession>
<evidence type="ECO:0000256" key="2">
    <source>
        <dbReference type="ARBA" id="ARBA00022741"/>
    </source>
</evidence>
<dbReference type="SMART" id="SM00175">
    <property type="entry name" value="RAB"/>
    <property type="match status" value="1"/>
</dbReference>
<sequence length="198" mass="22011">MSASLRLIKCVIVGDEAVGKTSILMSFTTNTFYTDCVSTIFDIFSVTVVGNGNSINLSLWDTAGDEGYDKLRPLSYCGADVFILTFSLISKASYENVSKKWIQELKHYASGVPIILVGTKLDLRDNSQFFIEHPDVVPITTTQGEELQKLIKAHAYIECSSKTQQNVMEVFDATIRVALQPPKQKKRKSKVLKACTIM</sequence>
<dbReference type="PROSITE" id="PS51419">
    <property type="entry name" value="RAB"/>
    <property type="match status" value="1"/>
</dbReference>
<dbReference type="GO" id="GO:0005525">
    <property type="term" value="F:GTP binding"/>
    <property type="evidence" value="ECO:0007669"/>
    <property type="project" value="UniProtKB-KW"/>
</dbReference>
<dbReference type="AlphaFoldDB" id="A0A7J6EY64"/>
<name>A0A7J6EY64_CANSA</name>
<dbReference type="SMART" id="SM00173">
    <property type="entry name" value="RAS"/>
    <property type="match status" value="1"/>
</dbReference>
<evidence type="ECO:0000256" key="1">
    <source>
        <dbReference type="ARBA" id="ARBA00010142"/>
    </source>
</evidence>
<dbReference type="InterPro" id="IPR003578">
    <property type="entry name" value="Small_GTPase_Rho"/>
</dbReference>
<comment type="caution">
    <text evidence="5">The sequence shown here is derived from an EMBL/GenBank/DDBJ whole genome shotgun (WGS) entry which is preliminary data.</text>
</comment>
<protein>
    <submittedName>
        <fullName evidence="5">Uncharacterized protein</fullName>
    </submittedName>
</protein>
<dbReference type="FunFam" id="3.40.50.300:FF:001179">
    <property type="entry name" value="Rho family GTPase"/>
    <property type="match status" value="1"/>
</dbReference>
<evidence type="ECO:0000256" key="3">
    <source>
        <dbReference type="ARBA" id="ARBA00023134"/>
    </source>
</evidence>
<dbReference type="Proteomes" id="UP000583929">
    <property type="component" value="Unassembled WGS sequence"/>
</dbReference>
<dbReference type="InterPro" id="IPR001806">
    <property type="entry name" value="Small_GTPase"/>
</dbReference>
<evidence type="ECO:0000256" key="4">
    <source>
        <dbReference type="ARBA" id="ARBA00023288"/>
    </source>
</evidence>
<dbReference type="GO" id="GO:0003924">
    <property type="term" value="F:GTPase activity"/>
    <property type="evidence" value="ECO:0007669"/>
    <property type="project" value="InterPro"/>
</dbReference>
<comment type="similarity">
    <text evidence="1">Belongs to the small GTPase superfamily. Rho family.</text>
</comment>
<dbReference type="SMART" id="SM00174">
    <property type="entry name" value="RHO"/>
    <property type="match status" value="1"/>
</dbReference>
<dbReference type="PRINTS" id="PR00449">
    <property type="entry name" value="RASTRNSFRMNG"/>
</dbReference>
<dbReference type="InterPro" id="IPR005225">
    <property type="entry name" value="Small_GTP-bd"/>
</dbReference>
<dbReference type="InterPro" id="IPR027417">
    <property type="entry name" value="P-loop_NTPase"/>
</dbReference>
<dbReference type="PANTHER" id="PTHR24072">
    <property type="entry name" value="RHO FAMILY GTPASE"/>
    <property type="match status" value="1"/>
</dbReference>
<dbReference type="Gene3D" id="3.40.50.300">
    <property type="entry name" value="P-loop containing nucleotide triphosphate hydrolases"/>
    <property type="match status" value="1"/>
</dbReference>
<gene>
    <name evidence="5" type="ORF">G4B88_002121</name>
</gene>
<evidence type="ECO:0000313" key="6">
    <source>
        <dbReference type="Proteomes" id="UP000583929"/>
    </source>
</evidence>
<dbReference type="GO" id="GO:0007264">
    <property type="term" value="P:small GTPase-mediated signal transduction"/>
    <property type="evidence" value="ECO:0007669"/>
    <property type="project" value="InterPro"/>
</dbReference>
<evidence type="ECO:0000313" key="5">
    <source>
        <dbReference type="EMBL" id="KAF4363374.1"/>
    </source>
</evidence>
<dbReference type="Pfam" id="PF00071">
    <property type="entry name" value="Ras"/>
    <property type="match status" value="1"/>
</dbReference>
<dbReference type="PROSITE" id="PS51420">
    <property type="entry name" value="RHO"/>
    <property type="match status" value="1"/>
</dbReference>
<organism evidence="5 6">
    <name type="scientific">Cannabis sativa</name>
    <name type="common">Hemp</name>
    <name type="synonym">Marijuana</name>
    <dbReference type="NCBI Taxonomy" id="3483"/>
    <lineage>
        <taxon>Eukaryota</taxon>
        <taxon>Viridiplantae</taxon>
        <taxon>Streptophyta</taxon>
        <taxon>Embryophyta</taxon>
        <taxon>Tracheophyta</taxon>
        <taxon>Spermatophyta</taxon>
        <taxon>Magnoliopsida</taxon>
        <taxon>eudicotyledons</taxon>
        <taxon>Gunneridae</taxon>
        <taxon>Pentapetalae</taxon>
        <taxon>rosids</taxon>
        <taxon>fabids</taxon>
        <taxon>Rosales</taxon>
        <taxon>Cannabaceae</taxon>
        <taxon>Cannabis</taxon>
    </lineage>
</organism>
<dbReference type="EMBL" id="JAATIQ010000297">
    <property type="protein sequence ID" value="KAF4363374.1"/>
    <property type="molecule type" value="Genomic_DNA"/>
</dbReference>